<dbReference type="PRINTS" id="PR00344">
    <property type="entry name" value="BCTRLSENSOR"/>
</dbReference>
<dbReference type="InterPro" id="IPR050736">
    <property type="entry name" value="Sensor_HK_Regulatory"/>
</dbReference>
<feature type="domain" description="Histidine kinase" evidence="7">
    <location>
        <begin position="444"/>
        <end position="595"/>
    </location>
</feature>
<dbReference type="CDD" id="cd12914">
    <property type="entry name" value="PDC1_DGC_like"/>
    <property type="match status" value="1"/>
</dbReference>
<protein>
    <recommendedName>
        <fullName evidence="2">histidine kinase</fullName>
        <ecNumber evidence="2">2.7.13.3</ecNumber>
    </recommendedName>
</protein>
<evidence type="ECO:0000256" key="3">
    <source>
        <dbReference type="ARBA" id="ARBA00022679"/>
    </source>
</evidence>
<keyword evidence="6" id="KW-0812">Transmembrane</keyword>
<keyword evidence="4" id="KW-0418">Kinase</keyword>
<dbReference type="SMART" id="SM00387">
    <property type="entry name" value="HATPase_c"/>
    <property type="match status" value="1"/>
</dbReference>
<gene>
    <name evidence="8" type="ORF">ABLV49_21340</name>
</gene>
<feature type="transmembrane region" description="Helical" evidence="6">
    <location>
        <begin position="20"/>
        <end position="41"/>
    </location>
</feature>
<dbReference type="EC" id="2.7.13.3" evidence="2"/>
<keyword evidence="8" id="KW-0067">ATP-binding</keyword>
<geneLocation type="plasmid" evidence="8">
    <name>p1</name>
</geneLocation>
<keyword evidence="8" id="KW-0547">Nucleotide-binding</keyword>
<sequence>MKTIAAVLKRELSHATAPHILFPAIAVLVLAVMWGMTLNLIRVERAAAERAAAVSSREFAETYEAQVVRALREIDQNLKFVKYAYELRDAQGLLQELKARTLLPPELLFVISIADRTGDVVASTRAPEVPNIADQNIFQTQRQRDSFAMGRAHQSKGSGEWKLQFSRRLNAADGSFSGIVMLTVDAVYFVSVYESSKLGVDGVLGILGTDGVFRARQTGEKLTAGDMVDYATLVPATNEAQSEAKLSTNTWDGVQRYTSTRQLYDFPVAVVVGLSADEQLATTRQDMETYLWRTGRASLLVILIVAVLGYLSRQLQKSRAQLLTAARQAGMAEIATNVLHNVGNVLNSVNISAGLINTRLRNSKLKGLARAVSLMDEHAGDLGEFLTRDARGKLLPTYLRELAPALELEHQAMADELGVLGKSVDHIKEVIATQQSYAGAPRFMESVRLSDLVDDALRMNEGALTRHKVEVVKELAKLPALPLDRNRLLQILVNLIDNAKHAMHGAPGHKPCITLAAALANEHVLRITVADNGEGIVPDNLTRIFSHGFTTRKNGHGFGLHSCVLAAQEMGGSLTAHSGGPGQGATFTLELPIDTAQGAS</sequence>
<dbReference type="AlphaFoldDB" id="A0AAU7LYE2"/>
<reference evidence="8" key="1">
    <citation type="submission" date="2024-05" db="EMBL/GenBank/DDBJ databases">
        <authorList>
            <person name="Bunk B."/>
            <person name="Swiderski J."/>
            <person name="Sproer C."/>
            <person name="Thiel V."/>
        </authorList>
    </citation>
    <scope>NUCLEOTIDE SEQUENCE</scope>
    <source>
        <strain evidence="8">DSM 17735</strain>
        <plasmid evidence="8">p1</plasmid>
    </source>
</reference>
<dbReference type="Gene3D" id="3.30.565.10">
    <property type="entry name" value="Histidine kinase-like ATPase, C-terminal domain"/>
    <property type="match status" value="1"/>
</dbReference>
<feature type="transmembrane region" description="Helical" evidence="6">
    <location>
        <begin position="290"/>
        <end position="311"/>
    </location>
</feature>
<proteinExistence type="predicted"/>
<dbReference type="CDD" id="cd00075">
    <property type="entry name" value="HATPase"/>
    <property type="match status" value="1"/>
</dbReference>
<dbReference type="RefSeq" id="WP_349282316.1">
    <property type="nucleotide sequence ID" value="NZ_CBCSCU010000097.1"/>
</dbReference>
<dbReference type="PROSITE" id="PS50109">
    <property type="entry name" value="HIS_KIN"/>
    <property type="match status" value="1"/>
</dbReference>
<keyword evidence="6" id="KW-1133">Transmembrane helix</keyword>
<dbReference type="GO" id="GO:0000160">
    <property type="term" value="P:phosphorelay signal transduction system"/>
    <property type="evidence" value="ECO:0007669"/>
    <property type="project" value="UniProtKB-KW"/>
</dbReference>
<dbReference type="GO" id="GO:0005524">
    <property type="term" value="F:ATP binding"/>
    <property type="evidence" value="ECO:0007669"/>
    <property type="project" value="UniProtKB-KW"/>
</dbReference>
<dbReference type="InterPro" id="IPR005467">
    <property type="entry name" value="His_kinase_dom"/>
</dbReference>
<comment type="catalytic activity">
    <reaction evidence="1">
        <text>ATP + protein L-histidine = ADP + protein N-phospho-L-histidine.</text>
        <dbReference type="EC" id="2.7.13.3"/>
    </reaction>
</comment>
<name>A0AAU7LYE2_9BURK</name>
<keyword evidence="5" id="KW-0902">Two-component regulatory system</keyword>
<evidence type="ECO:0000259" key="7">
    <source>
        <dbReference type="PROSITE" id="PS50109"/>
    </source>
</evidence>
<organism evidence="8">
    <name type="scientific">Polaromonas hydrogenivorans</name>
    <dbReference type="NCBI Taxonomy" id="335476"/>
    <lineage>
        <taxon>Bacteria</taxon>
        <taxon>Pseudomonadati</taxon>
        <taxon>Pseudomonadota</taxon>
        <taxon>Betaproteobacteria</taxon>
        <taxon>Burkholderiales</taxon>
        <taxon>Comamonadaceae</taxon>
        <taxon>Polaromonas</taxon>
    </lineage>
</organism>
<dbReference type="Gene3D" id="3.30.450.20">
    <property type="entry name" value="PAS domain"/>
    <property type="match status" value="2"/>
</dbReference>
<dbReference type="CDD" id="cd12915">
    <property type="entry name" value="PDC2_DGC_like"/>
    <property type="match status" value="1"/>
</dbReference>
<evidence type="ECO:0000256" key="6">
    <source>
        <dbReference type="SAM" id="Phobius"/>
    </source>
</evidence>
<keyword evidence="3" id="KW-0808">Transferase</keyword>
<dbReference type="InterPro" id="IPR036890">
    <property type="entry name" value="HATPase_C_sf"/>
</dbReference>
<dbReference type="InterPro" id="IPR003594">
    <property type="entry name" value="HATPase_dom"/>
</dbReference>
<keyword evidence="8" id="KW-0614">Plasmid</keyword>
<dbReference type="EMBL" id="CP157676">
    <property type="protein sequence ID" value="XBP72622.1"/>
    <property type="molecule type" value="Genomic_DNA"/>
</dbReference>
<dbReference type="InterPro" id="IPR004358">
    <property type="entry name" value="Sig_transdc_His_kin-like_C"/>
</dbReference>
<evidence type="ECO:0000313" key="8">
    <source>
        <dbReference type="EMBL" id="XBP72622.1"/>
    </source>
</evidence>
<keyword evidence="6" id="KW-0472">Membrane</keyword>
<dbReference type="GO" id="GO:0004673">
    <property type="term" value="F:protein histidine kinase activity"/>
    <property type="evidence" value="ECO:0007669"/>
    <property type="project" value="UniProtKB-EC"/>
</dbReference>
<dbReference type="PANTHER" id="PTHR43711:SF1">
    <property type="entry name" value="HISTIDINE KINASE 1"/>
    <property type="match status" value="1"/>
</dbReference>
<accession>A0AAU7LYE2</accession>
<evidence type="ECO:0000256" key="5">
    <source>
        <dbReference type="ARBA" id="ARBA00023012"/>
    </source>
</evidence>
<evidence type="ECO:0000256" key="2">
    <source>
        <dbReference type="ARBA" id="ARBA00012438"/>
    </source>
</evidence>
<dbReference type="PANTHER" id="PTHR43711">
    <property type="entry name" value="TWO-COMPONENT HISTIDINE KINASE"/>
    <property type="match status" value="1"/>
</dbReference>
<evidence type="ECO:0000256" key="4">
    <source>
        <dbReference type="ARBA" id="ARBA00022777"/>
    </source>
</evidence>
<dbReference type="Pfam" id="PF02518">
    <property type="entry name" value="HATPase_c"/>
    <property type="match status" value="1"/>
</dbReference>
<dbReference type="SUPFAM" id="SSF55874">
    <property type="entry name" value="ATPase domain of HSP90 chaperone/DNA topoisomerase II/histidine kinase"/>
    <property type="match status" value="1"/>
</dbReference>
<evidence type="ECO:0000256" key="1">
    <source>
        <dbReference type="ARBA" id="ARBA00000085"/>
    </source>
</evidence>